<proteinExistence type="inferred from homology"/>
<comment type="pathway">
    <text evidence="2">Nucleotide-sugar biosynthesis; GDP-L-fucose biosynthesis via de novo pathway; GDP-L-fucose from GDP-alpha-D-mannose: step 1/2.</text>
</comment>
<dbReference type="PANTHER" id="PTHR43715">
    <property type="entry name" value="GDP-MANNOSE 4,6-DEHYDRATASE"/>
    <property type="match status" value="1"/>
</dbReference>
<comment type="cofactor">
    <cofactor evidence="1">
        <name>NADP(+)</name>
        <dbReference type="ChEBI" id="CHEBI:58349"/>
    </cofactor>
</comment>
<dbReference type="EMBL" id="JADGJH010002289">
    <property type="protein sequence ID" value="KAJ3100336.1"/>
    <property type="molecule type" value="Genomic_DNA"/>
</dbReference>
<dbReference type="PANTHER" id="PTHR43715:SF1">
    <property type="entry name" value="GDP-MANNOSE 4,6 DEHYDRATASE"/>
    <property type="match status" value="1"/>
</dbReference>
<dbReference type="InterPro" id="IPR006368">
    <property type="entry name" value="GDP_Man_deHydtase"/>
</dbReference>
<dbReference type="CDD" id="cd05260">
    <property type="entry name" value="GDP_MD_SDR_e"/>
    <property type="match status" value="1"/>
</dbReference>
<evidence type="ECO:0000256" key="7">
    <source>
        <dbReference type="ARBA" id="ARBA00031085"/>
    </source>
</evidence>
<evidence type="ECO:0000256" key="6">
    <source>
        <dbReference type="ARBA" id="ARBA00023239"/>
    </source>
</evidence>
<gene>
    <name evidence="11" type="ORF">HK100_004724</name>
</gene>
<dbReference type="Gene3D" id="3.40.50.720">
    <property type="entry name" value="NAD(P)-binding Rossmann-like Domain"/>
    <property type="match status" value="1"/>
</dbReference>
<keyword evidence="6" id="KW-0456">Lyase</keyword>
<name>A0AAD5SUQ9_9FUNG</name>
<comment type="similarity">
    <text evidence="3">Belongs to the NAD(P)-dependent epimerase/dehydratase family. GDP-mannose 4,6-dehydratase subfamily.</text>
</comment>
<evidence type="ECO:0000313" key="11">
    <source>
        <dbReference type="EMBL" id="KAJ3100336.1"/>
    </source>
</evidence>
<dbReference type="Proteomes" id="UP001211907">
    <property type="component" value="Unassembled WGS sequence"/>
</dbReference>
<dbReference type="AlphaFoldDB" id="A0AAD5SUQ9"/>
<dbReference type="InterPro" id="IPR016040">
    <property type="entry name" value="NAD(P)-bd_dom"/>
</dbReference>
<dbReference type="NCBIfam" id="TIGR01472">
    <property type="entry name" value="gmd"/>
    <property type="match status" value="1"/>
</dbReference>
<evidence type="ECO:0000256" key="8">
    <source>
        <dbReference type="ARBA" id="ARBA00050823"/>
    </source>
</evidence>
<dbReference type="GO" id="GO:0008446">
    <property type="term" value="F:GDP-mannose 4,6-dehydratase activity"/>
    <property type="evidence" value="ECO:0007669"/>
    <property type="project" value="UniProtKB-EC"/>
</dbReference>
<evidence type="ECO:0000256" key="1">
    <source>
        <dbReference type="ARBA" id="ARBA00001937"/>
    </source>
</evidence>
<comment type="caution">
    <text evidence="11">The sequence shown here is derived from an EMBL/GenBank/DDBJ whole genome shotgun (WGS) entry which is preliminary data.</text>
</comment>
<dbReference type="Gene3D" id="3.90.25.10">
    <property type="entry name" value="UDP-galactose 4-epimerase, domain 1"/>
    <property type="match status" value="1"/>
</dbReference>
<dbReference type="GO" id="GO:0042351">
    <property type="term" value="P:'de novo' GDP-L-fucose biosynthetic process"/>
    <property type="evidence" value="ECO:0007669"/>
    <property type="project" value="TreeGrafter"/>
</dbReference>
<keyword evidence="5" id="KW-0521">NADP</keyword>
<evidence type="ECO:0000256" key="3">
    <source>
        <dbReference type="ARBA" id="ARBA00009263"/>
    </source>
</evidence>
<evidence type="ECO:0000256" key="4">
    <source>
        <dbReference type="ARBA" id="ARBA00011989"/>
    </source>
</evidence>
<feature type="non-terminal residue" evidence="11">
    <location>
        <position position="328"/>
    </location>
</feature>
<accession>A0AAD5SUQ9</accession>
<evidence type="ECO:0000256" key="5">
    <source>
        <dbReference type="ARBA" id="ARBA00022857"/>
    </source>
</evidence>
<dbReference type="EC" id="4.2.1.47" evidence="4"/>
<reference evidence="11" key="1">
    <citation type="submission" date="2020-05" db="EMBL/GenBank/DDBJ databases">
        <title>Phylogenomic resolution of chytrid fungi.</title>
        <authorList>
            <person name="Stajich J.E."/>
            <person name="Amses K."/>
            <person name="Simmons R."/>
            <person name="Seto K."/>
            <person name="Myers J."/>
            <person name="Bonds A."/>
            <person name="Quandt C.A."/>
            <person name="Barry K."/>
            <person name="Liu P."/>
            <person name="Grigoriev I."/>
            <person name="Longcore J.E."/>
            <person name="James T.Y."/>
        </authorList>
    </citation>
    <scope>NUCLEOTIDE SEQUENCE</scope>
    <source>
        <strain evidence="11">JEL0513</strain>
    </source>
</reference>
<evidence type="ECO:0000313" key="12">
    <source>
        <dbReference type="Proteomes" id="UP001211907"/>
    </source>
</evidence>
<sequence>MINGDLKNVDRKVALITGYVVHGIIRRSSSFNTGRIEHLYTDQHDGQTRMILHYGDLTDSTNLVQIVSNVQPTEIYNLGAQSHVKVSFDMAEYTADVDGLGTLRLLDAIRTCGLSQVVKFYQASTSELYGQAREIPQTETTPFYPRSPYGVAKQYAYWIVVNYREAYGMFACNGILFNHESPRRGQTFVTRKISRAVASIRLGISECCLYLGNIDAKRDWGHARDYVEGMWLMLQQQVPEDYVIATGETHSVREFVEKAFLVVDIIIRGFLDGKEMAKMKWDMMNLESALLFAFIDPKYYRPTEVDLLLGNATKAKKNLGWERKVTFD</sequence>
<feature type="domain" description="NAD(P)-binding" evidence="10">
    <location>
        <begin position="17"/>
        <end position="328"/>
    </location>
</feature>
<keyword evidence="12" id="KW-1185">Reference proteome</keyword>
<comment type="catalytic activity">
    <reaction evidence="8">
        <text>GDP-alpha-D-mannose = GDP-4-dehydro-alpha-D-rhamnose + H2O</text>
        <dbReference type="Rhea" id="RHEA:23820"/>
        <dbReference type="ChEBI" id="CHEBI:15377"/>
        <dbReference type="ChEBI" id="CHEBI:57527"/>
        <dbReference type="ChEBI" id="CHEBI:57964"/>
        <dbReference type="EC" id="4.2.1.47"/>
    </reaction>
    <physiologicalReaction direction="left-to-right" evidence="8">
        <dbReference type="Rhea" id="RHEA:23821"/>
    </physiologicalReaction>
</comment>
<dbReference type="SUPFAM" id="SSF51735">
    <property type="entry name" value="NAD(P)-binding Rossmann-fold domains"/>
    <property type="match status" value="1"/>
</dbReference>
<evidence type="ECO:0000259" key="10">
    <source>
        <dbReference type="Pfam" id="PF16363"/>
    </source>
</evidence>
<dbReference type="InterPro" id="IPR036291">
    <property type="entry name" value="NAD(P)-bd_dom_sf"/>
</dbReference>
<organism evidence="11 12">
    <name type="scientific">Physocladia obscura</name>
    <dbReference type="NCBI Taxonomy" id="109957"/>
    <lineage>
        <taxon>Eukaryota</taxon>
        <taxon>Fungi</taxon>
        <taxon>Fungi incertae sedis</taxon>
        <taxon>Chytridiomycota</taxon>
        <taxon>Chytridiomycota incertae sedis</taxon>
        <taxon>Chytridiomycetes</taxon>
        <taxon>Chytridiales</taxon>
        <taxon>Chytriomycetaceae</taxon>
        <taxon>Physocladia</taxon>
    </lineage>
</organism>
<dbReference type="Pfam" id="PF16363">
    <property type="entry name" value="GDP_Man_Dehyd"/>
    <property type="match status" value="1"/>
</dbReference>
<protein>
    <recommendedName>
        <fullName evidence="9">GDP-mannose 4,6 dehydratase</fullName>
        <ecNumber evidence="4">4.2.1.47</ecNumber>
    </recommendedName>
    <alternativeName>
        <fullName evidence="7">GDP-D-mannose dehydratase</fullName>
    </alternativeName>
</protein>
<evidence type="ECO:0000256" key="9">
    <source>
        <dbReference type="ARBA" id="ARBA00071431"/>
    </source>
</evidence>
<dbReference type="FunFam" id="3.40.50.720:FF:001053">
    <property type="entry name" value="GDP-mannose 4,6 dehydratase"/>
    <property type="match status" value="1"/>
</dbReference>
<evidence type="ECO:0000256" key="2">
    <source>
        <dbReference type="ARBA" id="ARBA00004912"/>
    </source>
</evidence>